<dbReference type="InterPro" id="IPR011009">
    <property type="entry name" value="Kinase-like_dom_sf"/>
</dbReference>
<dbReference type="GO" id="GO:0016740">
    <property type="term" value="F:transferase activity"/>
    <property type="evidence" value="ECO:0007669"/>
    <property type="project" value="UniProtKB-KW"/>
</dbReference>
<dbReference type="InterPro" id="IPR002575">
    <property type="entry name" value="Aminoglycoside_PTrfase"/>
</dbReference>
<dbReference type="EMBL" id="LT607413">
    <property type="protein sequence ID" value="SCF32016.1"/>
    <property type="molecule type" value="Genomic_DNA"/>
</dbReference>
<sequence>MEQRLSGGNTGGAVRIGDTVRRAAGPWTPAVHALLQHLEAVGFAGAPRARGFDEQGREVLTYLPGEVVGHHRPWPSWVHGVDALRQVAGWLRDFHAAVTDFVPPPDAVWREGGRWRPGLIVGHNDAAPYNAAWSGGRLVGFFDWDFAGPVTVEWDVAFTAFAWVPLHARHVAAAEGFTAFEDRPARLRLFLDAYGWDGPLDRFLAVVRDRVAASADGIRRNAAAGDPAFQAMVAQGFDASLDTAVRELADFPLS</sequence>
<dbReference type="Gene3D" id="3.90.1200.10">
    <property type="match status" value="1"/>
</dbReference>
<dbReference type="InParanoid" id="A0A1C4ZGQ4"/>
<organism evidence="2 3">
    <name type="scientific">Micromonospora echinospora</name>
    <name type="common">Micromonospora purpurea</name>
    <dbReference type="NCBI Taxonomy" id="1877"/>
    <lineage>
        <taxon>Bacteria</taxon>
        <taxon>Bacillati</taxon>
        <taxon>Actinomycetota</taxon>
        <taxon>Actinomycetes</taxon>
        <taxon>Micromonosporales</taxon>
        <taxon>Micromonosporaceae</taxon>
        <taxon>Micromonospora</taxon>
    </lineage>
</organism>
<dbReference type="SUPFAM" id="SSF56112">
    <property type="entry name" value="Protein kinase-like (PK-like)"/>
    <property type="match status" value="1"/>
</dbReference>
<dbReference type="RefSeq" id="WP_143740459.1">
    <property type="nucleotide sequence ID" value="NZ_LT607413.1"/>
</dbReference>
<dbReference type="OrthoDB" id="236897at2"/>
<keyword evidence="2" id="KW-0808">Transferase</keyword>
<dbReference type="AlphaFoldDB" id="A0A1C4ZGQ4"/>
<name>A0A1C4ZGQ4_MICEC</name>
<evidence type="ECO:0000259" key="1">
    <source>
        <dbReference type="Pfam" id="PF01636"/>
    </source>
</evidence>
<reference evidence="3" key="1">
    <citation type="submission" date="2016-06" db="EMBL/GenBank/DDBJ databases">
        <authorList>
            <person name="Varghese N."/>
            <person name="Submissions Spin"/>
        </authorList>
    </citation>
    <scope>NUCLEOTIDE SEQUENCE [LARGE SCALE GENOMIC DNA]</scope>
    <source>
        <strain evidence="3">DSM 43816</strain>
    </source>
</reference>
<proteinExistence type="predicted"/>
<gene>
    <name evidence="2" type="ORF">GA0070618_5213</name>
</gene>
<feature type="domain" description="Aminoglycoside phosphotransferase" evidence="1">
    <location>
        <begin position="119"/>
        <end position="186"/>
    </location>
</feature>
<accession>A0A1C4ZGQ4</accession>
<evidence type="ECO:0000313" key="2">
    <source>
        <dbReference type="EMBL" id="SCF32016.1"/>
    </source>
</evidence>
<dbReference type="Proteomes" id="UP000198253">
    <property type="component" value="Chromosome I"/>
</dbReference>
<keyword evidence="3" id="KW-1185">Reference proteome</keyword>
<dbReference type="Pfam" id="PF01636">
    <property type="entry name" value="APH"/>
    <property type="match status" value="1"/>
</dbReference>
<protein>
    <submittedName>
        <fullName evidence="2">Phosphotransferase enzyme family protein</fullName>
    </submittedName>
</protein>
<evidence type="ECO:0000313" key="3">
    <source>
        <dbReference type="Proteomes" id="UP000198253"/>
    </source>
</evidence>